<accession>A0ABR3IUE4</accession>
<evidence type="ECO:0000259" key="2">
    <source>
        <dbReference type="PROSITE" id="PS50802"/>
    </source>
</evidence>
<dbReference type="PANTHER" id="PTHR12419">
    <property type="entry name" value="OTU DOMAIN CONTAINING PROTEIN"/>
    <property type="match status" value="1"/>
</dbReference>
<dbReference type="Proteomes" id="UP001556367">
    <property type="component" value="Unassembled WGS sequence"/>
</dbReference>
<gene>
    <name evidence="3" type="ORF">HGRIS_013106</name>
</gene>
<dbReference type="Pfam" id="PF02338">
    <property type="entry name" value="OTU"/>
    <property type="match status" value="1"/>
</dbReference>
<name>A0ABR3IUE4_9AGAR</name>
<evidence type="ECO:0000313" key="4">
    <source>
        <dbReference type="Proteomes" id="UP001556367"/>
    </source>
</evidence>
<dbReference type="InterPro" id="IPR050704">
    <property type="entry name" value="Peptidase_C85-like"/>
</dbReference>
<feature type="domain" description="OTU" evidence="2">
    <location>
        <begin position="135"/>
        <end position="289"/>
    </location>
</feature>
<dbReference type="CDD" id="cd22748">
    <property type="entry name" value="OTU_OTUD6-like"/>
    <property type="match status" value="1"/>
</dbReference>
<dbReference type="Gene3D" id="3.90.70.80">
    <property type="match status" value="1"/>
</dbReference>
<protein>
    <recommendedName>
        <fullName evidence="2">OTU domain-containing protein</fullName>
    </recommendedName>
</protein>
<sequence>MLQLGCTPHFSQTDMAGSKRNKIKKAPLPPPPSTDDFDDDELMGDLMAQLDSKDQTVQAESATVLNEMHINKQAEQIEASKKKDSKSKFMARQARKAVALAEKFAPEDKEADARLEREAREEEKAINRICDQLNMQMYEINPDGHCLFSAVADQLSLLNVIPSSQANYLTVRRKAADYILLHPDDFLPFLPSPGGEDGAGAHNDGLMTPAEFESYCRSIRDTAVWGGEPEILALSRAYQIPIHVIQGTAPPIVEHQPHPEAKGDGRVVRISYHRRMYGLGEHYNSLRPKTGLSQISSSIQAILS</sequence>
<dbReference type="SUPFAM" id="SSF54001">
    <property type="entry name" value="Cysteine proteinases"/>
    <property type="match status" value="1"/>
</dbReference>
<keyword evidence="4" id="KW-1185">Reference proteome</keyword>
<evidence type="ECO:0000313" key="3">
    <source>
        <dbReference type="EMBL" id="KAL0946947.1"/>
    </source>
</evidence>
<comment type="caution">
    <text evidence="3">The sequence shown here is derived from an EMBL/GenBank/DDBJ whole genome shotgun (WGS) entry which is preliminary data.</text>
</comment>
<evidence type="ECO:0000256" key="1">
    <source>
        <dbReference type="SAM" id="MobiDB-lite"/>
    </source>
</evidence>
<feature type="region of interest" description="Disordered" evidence="1">
    <location>
        <begin position="1"/>
        <end position="39"/>
    </location>
</feature>
<dbReference type="PANTHER" id="PTHR12419:SF10">
    <property type="entry name" value="DEUBIQUITINASE OTUD6B"/>
    <property type="match status" value="1"/>
</dbReference>
<proteinExistence type="predicted"/>
<organism evidence="3 4">
    <name type="scientific">Hohenbuehelia grisea</name>
    <dbReference type="NCBI Taxonomy" id="104357"/>
    <lineage>
        <taxon>Eukaryota</taxon>
        <taxon>Fungi</taxon>
        <taxon>Dikarya</taxon>
        <taxon>Basidiomycota</taxon>
        <taxon>Agaricomycotina</taxon>
        <taxon>Agaricomycetes</taxon>
        <taxon>Agaricomycetidae</taxon>
        <taxon>Agaricales</taxon>
        <taxon>Pleurotineae</taxon>
        <taxon>Pleurotaceae</taxon>
        <taxon>Hohenbuehelia</taxon>
    </lineage>
</organism>
<dbReference type="PROSITE" id="PS50802">
    <property type="entry name" value="OTU"/>
    <property type="match status" value="1"/>
</dbReference>
<dbReference type="InterPro" id="IPR003323">
    <property type="entry name" value="OTU_dom"/>
</dbReference>
<dbReference type="EMBL" id="JASNQZ010000015">
    <property type="protein sequence ID" value="KAL0946947.1"/>
    <property type="molecule type" value="Genomic_DNA"/>
</dbReference>
<dbReference type="InterPro" id="IPR038765">
    <property type="entry name" value="Papain-like_cys_pep_sf"/>
</dbReference>
<reference evidence="4" key="1">
    <citation type="submission" date="2024-06" db="EMBL/GenBank/DDBJ databases">
        <title>Multi-omics analyses provide insights into the biosynthesis of the anticancer antibiotic pleurotin in Hohenbuehelia grisea.</title>
        <authorList>
            <person name="Weaver J.A."/>
            <person name="Alberti F."/>
        </authorList>
    </citation>
    <scope>NUCLEOTIDE SEQUENCE [LARGE SCALE GENOMIC DNA]</scope>
    <source>
        <strain evidence="4">T-177</strain>
    </source>
</reference>